<gene>
    <name evidence="1" type="ORF">CDL15_Pgr015327</name>
</gene>
<proteinExistence type="predicted"/>
<sequence>MIEICNCDSLPVITLDGDSIPQCSLLNCKTMKQQQQLQQASDSADPAAASRVTVINKTISQRVMSKHKICKMHGS</sequence>
<organism evidence="1 2">
    <name type="scientific">Punica granatum</name>
    <name type="common">Pomegranate</name>
    <dbReference type="NCBI Taxonomy" id="22663"/>
    <lineage>
        <taxon>Eukaryota</taxon>
        <taxon>Viridiplantae</taxon>
        <taxon>Streptophyta</taxon>
        <taxon>Embryophyta</taxon>
        <taxon>Tracheophyta</taxon>
        <taxon>Spermatophyta</taxon>
        <taxon>Magnoliopsida</taxon>
        <taxon>eudicotyledons</taxon>
        <taxon>Gunneridae</taxon>
        <taxon>Pentapetalae</taxon>
        <taxon>rosids</taxon>
        <taxon>malvids</taxon>
        <taxon>Myrtales</taxon>
        <taxon>Lythraceae</taxon>
        <taxon>Punica</taxon>
    </lineage>
</organism>
<comment type="caution">
    <text evidence="1">The sequence shown here is derived from an EMBL/GenBank/DDBJ whole genome shotgun (WGS) entry which is preliminary data.</text>
</comment>
<dbReference type="AlphaFoldDB" id="A0A218W1A1"/>
<dbReference type="Proteomes" id="UP000197138">
    <property type="component" value="Unassembled WGS sequence"/>
</dbReference>
<evidence type="ECO:0000313" key="1">
    <source>
        <dbReference type="EMBL" id="OWM65902.1"/>
    </source>
</evidence>
<reference evidence="2" key="1">
    <citation type="journal article" date="2017" name="Plant J.">
        <title>The pomegranate (Punica granatum L.) genome and the genomics of punicalagin biosynthesis.</title>
        <authorList>
            <person name="Qin G."/>
            <person name="Xu C."/>
            <person name="Ming R."/>
            <person name="Tang H."/>
            <person name="Guyot R."/>
            <person name="Kramer E.M."/>
            <person name="Hu Y."/>
            <person name="Yi X."/>
            <person name="Qi Y."/>
            <person name="Xu X."/>
            <person name="Gao Z."/>
            <person name="Pan H."/>
            <person name="Jian J."/>
            <person name="Tian Y."/>
            <person name="Yue Z."/>
            <person name="Xu Y."/>
        </authorList>
    </citation>
    <scope>NUCLEOTIDE SEQUENCE [LARGE SCALE GENOMIC DNA]</scope>
    <source>
        <strain evidence="2">cv. Dabenzi</strain>
    </source>
</reference>
<evidence type="ECO:0000313" key="2">
    <source>
        <dbReference type="Proteomes" id="UP000197138"/>
    </source>
</evidence>
<accession>A0A218W1A1</accession>
<dbReference type="EMBL" id="MTKT01005556">
    <property type="protein sequence ID" value="OWM65902.1"/>
    <property type="molecule type" value="Genomic_DNA"/>
</dbReference>
<name>A0A218W1A1_PUNGR</name>
<protein>
    <submittedName>
        <fullName evidence="1">Uncharacterized protein</fullName>
    </submittedName>
</protein>